<dbReference type="AlphaFoldDB" id="B1X330"/>
<gene>
    <name evidence="1" type="ordered locus">cce_5195</name>
</gene>
<evidence type="ECO:0000313" key="2">
    <source>
        <dbReference type="Proteomes" id="UP000001203"/>
    </source>
</evidence>
<dbReference type="eggNOG" id="ENOG502ZXCM">
    <property type="taxonomic scope" value="Bacteria"/>
</dbReference>
<dbReference type="HOGENOM" id="CLU_2536956_0_0_3"/>
<dbReference type="STRING" id="43989.cce_5195"/>
<sequence>MRTFYPMSNHLQYQRLSQSQQEKMSALSDALSSVLNYGEEGLLIAIQILNNEKGQMRLSAYDLLWEKLDDIGKKKLIKLLLKS</sequence>
<dbReference type="Proteomes" id="UP000001203">
    <property type="component" value="Chromosome linear"/>
</dbReference>
<protein>
    <submittedName>
        <fullName evidence="1">Uncharacterized protein</fullName>
    </submittedName>
</protein>
<reference evidence="1 2" key="1">
    <citation type="journal article" date="2008" name="Proc. Natl. Acad. Sci. U.S.A.">
        <title>The genome of Cyanothece 51142, a unicellular diazotrophic cyanobacterium important in the marine nitrogen cycle.</title>
        <authorList>
            <person name="Welsh E.A."/>
            <person name="Liberton M."/>
            <person name="Stoeckel J."/>
            <person name="Loh T."/>
            <person name="Elvitigala T."/>
            <person name="Wang C."/>
            <person name="Wollam A."/>
            <person name="Fulton R.S."/>
            <person name="Clifton S.W."/>
            <person name="Jacobs J.M."/>
            <person name="Aurora R."/>
            <person name="Ghosh B.K."/>
            <person name="Sherman L.A."/>
            <person name="Smith R.D."/>
            <person name="Wilson R.K."/>
            <person name="Pakrasi H.B."/>
        </authorList>
    </citation>
    <scope>NUCLEOTIDE SEQUENCE [LARGE SCALE GENOMIC DNA]</scope>
    <source>
        <strain evidence="2">ATCC 51142 / BH68</strain>
    </source>
</reference>
<dbReference type="EMBL" id="CP000807">
    <property type="protein sequence ID" value="ACB54541.1"/>
    <property type="molecule type" value="Genomic_DNA"/>
</dbReference>
<proteinExistence type="predicted"/>
<dbReference type="KEGG" id="cyt:cce_5195"/>
<name>B1X330_CROS5</name>
<evidence type="ECO:0000313" key="1">
    <source>
        <dbReference type="EMBL" id="ACB54541.1"/>
    </source>
</evidence>
<keyword evidence="2" id="KW-1185">Reference proteome</keyword>
<organism evidence="1 2">
    <name type="scientific">Crocosphaera subtropica (strain ATCC 51142 / BH68)</name>
    <name type="common">Cyanothece sp. (strain ATCC 51142)</name>
    <dbReference type="NCBI Taxonomy" id="43989"/>
    <lineage>
        <taxon>Bacteria</taxon>
        <taxon>Bacillati</taxon>
        <taxon>Cyanobacteriota</taxon>
        <taxon>Cyanophyceae</taxon>
        <taxon>Oscillatoriophycideae</taxon>
        <taxon>Chroococcales</taxon>
        <taxon>Aphanothecaceae</taxon>
        <taxon>Crocosphaera</taxon>
        <taxon>Crocosphaera subtropica</taxon>
    </lineage>
</organism>
<accession>B1X330</accession>